<keyword evidence="3" id="KW-1185">Reference proteome</keyword>
<reference evidence="2" key="1">
    <citation type="submission" date="2023-06" db="EMBL/GenBank/DDBJ databases">
        <title>Genome-scale phylogeny and comparative genomics of the fungal order Sordariales.</title>
        <authorList>
            <consortium name="Lawrence Berkeley National Laboratory"/>
            <person name="Hensen N."/>
            <person name="Bonometti L."/>
            <person name="Westerberg I."/>
            <person name="Brannstrom I.O."/>
            <person name="Guillou S."/>
            <person name="Cros-Aarteil S."/>
            <person name="Calhoun S."/>
            <person name="Haridas S."/>
            <person name="Kuo A."/>
            <person name="Mondo S."/>
            <person name="Pangilinan J."/>
            <person name="Riley R."/>
            <person name="Labutti K."/>
            <person name="Andreopoulos B."/>
            <person name="Lipzen A."/>
            <person name="Chen C."/>
            <person name="Yanf M."/>
            <person name="Daum C."/>
            <person name="Ng V."/>
            <person name="Clum A."/>
            <person name="Steindorff A."/>
            <person name="Ohm R."/>
            <person name="Martin F."/>
            <person name="Silar P."/>
            <person name="Natvig D."/>
            <person name="Lalanne C."/>
            <person name="Gautier V."/>
            <person name="Ament-Velasquez S.L."/>
            <person name="Kruys A."/>
            <person name="Hutchinson M.I."/>
            <person name="Powell A.J."/>
            <person name="Barry K."/>
            <person name="Miller A.N."/>
            <person name="Grigoriev I.V."/>
            <person name="Debuchy R."/>
            <person name="Gladieux P."/>
            <person name="Thoren M.H."/>
            <person name="Johannesson H."/>
        </authorList>
    </citation>
    <scope>NUCLEOTIDE SEQUENCE</scope>
    <source>
        <strain evidence="2">SMH2532-1</strain>
    </source>
</reference>
<dbReference type="AlphaFoldDB" id="A0AA40CQK6"/>
<sequence length="134" mass="14945">MLPSIPPSTQFPIIAIPSRHIHPVLLHPNSPLKTPPIIYPSHKLPIHHRSVGNIQPIQPISPTSHPKTQIYTPPTPTPPQIRATNPSRQHPLSPLPMPHSYSHSPRYPPTGLLHPKSKPESERKKKRATNSPIN</sequence>
<evidence type="ECO:0000313" key="3">
    <source>
        <dbReference type="Proteomes" id="UP001174936"/>
    </source>
</evidence>
<gene>
    <name evidence="2" type="ORF">B0T16DRAFT_143585</name>
</gene>
<evidence type="ECO:0000313" key="2">
    <source>
        <dbReference type="EMBL" id="KAK0645634.1"/>
    </source>
</evidence>
<name>A0AA40CQK6_9PEZI</name>
<protein>
    <submittedName>
        <fullName evidence="2">Uncharacterized protein</fullName>
    </submittedName>
</protein>
<organism evidence="2 3">
    <name type="scientific">Cercophora newfieldiana</name>
    <dbReference type="NCBI Taxonomy" id="92897"/>
    <lineage>
        <taxon>Eukaryota</taxon>
        <taxon>Fungi</taxon>
        <taxon>Dikarya</taxon>
        <taxon>Ascomycota</taxon>
        <taxon>Pezizomycotina</taxon>
        <taxon>Sordariomycetes</taxon>
        <taxon>Sordariomycetidae</taxon>
        <taxon>Sordariales</taxon>
        <taxon>Lasiosphaeriaceae</taxon>
        <taxon>Cercophora</taxon>
    </lineage>
</organism>
<evidence type="ECO:0000256" key="1">
    <source>
        <dbReference type="SAM" id="MobiDB-lite"/>
    </source>
</evidence>
<comment type="caution">
    <text evidence="2">The sequence shown here is derived from an EMBL/GenBank/DDBJ whole genome shotgun (WGS) entry which is preliminary data.</text>
</comment>
<feature type="region of interest" description="Disordered" evidence="1">
    <location>
        <begin position="49"/>
        <end position="134"/>
    </location>
</feature>
<proteinExistence type="predicted"/>
<accession>A0AA40CQK6</accession>
<feature type="compositionally biased region" description="Polar residues" evidence="1">
    <location>
        <begin position="52"/>
        <end position="71"/>
    </location>
</feature>
<dbReference type="EMBL" id="JAULSV010000004">
    <property type="protein sequence ID" value="KAK0645634.1"/>
    <property type="molecule type" value="Genomic_DNA"/>
</dbReference>
<dbReference type="Proteomes" id="UP001174936">
    <property type="component" value="Unassembled WGS sequence"/>
</dbReference>